<feature type="compositionally biased region" description="Basic and acidic residues" evidence="1">
    <location>
        <begin position="519"/>
        <end position="651"/>
    </location>
</feature>
<feature type="compositionally biased region" description="Basic and acidic residues" evidence="1">
    <location>
        <begin position="751"/>
        <end position="761"/>
    </location>
</feature>
<dbReference type="Proteomes" id="UP001642484">
    <property type="component" value="Unassembled WGS sequence"/>
</dbReference>
<gene>
    <name evidence="2" type="ORF">CCMP2556_LOCUS41887</name>
</gene>
<protein>
    <submittedName>
        <fullName evidence="2">Uncharacterized protein</fullName>
    </submittedName>
</protein>
<feature type="region of interest" description="Disordered" evidence="1">
    <location>
        <begin position="720"/>
        <end position="763"/>
    </location>
</feature>
<name>A0ABP0QE12_9DINO</name>
<feature type="compositionally biased region" description="Polar residues" evidence="1">
    <location>
        <begin position="733"/>
        <end position="744"/>
    </location>
</feature>
<proteinExistence type="predicted"/>
<evidence type="ECO:0000313" key="2">
    <source>
        <dbReference type="EMBL" id="CAK9086476.1"/>
    </source>
</evidence>
<feature type="compositionally biased region" description="Basic residues" evidence="1">
    <location>
        <begin position="652"/>
        <end position="664"/>
    </location>
</feature>
<comment type="caution">
    <text evidence="2">The sequence shown here is derived from an EMBL/GenBank/DDBJ whole genome shotgun (WGS) entry which is preliminary data.</text>
</comment>
<keyword evidence="3" id="KW-1185">Reference proteome</keyword>
<organism evidence="2 3">
    <name type="scientific">Durusdinium trenchii</name>
    <dbReference type="NCBI Taxonomy" id="1381693"/>
    <lineage>
        <taxon>Eukaryota</taxon>
        <taxon>Sar</taxon>
        <taxon>Alveolata</taxon>
        <taxon>Dinophyceae</taxon>
        <taxon>Suessiales</taxon>
        <taxon>Symbiodiniaceae</taxon>
        <taxon>Durusdinium</taxon>
    </lineage>
</organism>
<evidence type="ECO:0000313" key="3">
    <source>
        <dbReference type="Proteomes" id="UP001642484"/>
    </source>
</evidence>
<reference evidence="2 3" key="1">
    <citation type="submission" date="2024-02" db="EMBL/GenBank/DDBJ databases">
        <authorList>
            <person name="Chen Y."/>
            <person name="Shah S."/>
            <person name="Dougan E. K."/>
            <person name="Thang M."/>
            <person name="Chan C."/>
        </authorList>
    </citation>
    <scope>NUCLEOTIDE SEQUENCE [LARGE SCALE GENOMIC DNA]</scope>
</reference>
<evidence type="ECO:0000256" key="1">
    <source>
        <dbReference type="SAM" id="MobiDB-lite"/>
    </source>
</evidence>
<sequence length="839" mass="92989">MAQLLRRARNVAEVAAAISASYELDIERLPMETIEVVLKSLSLPSQPMADVTTQINHLDAQKKILIALPNVCEKKNMSFKRTLELIDSLKSFGGEHPELKVLDWRLRCQKELGDILSEMIRDGKVPKEDLSFEVLQELCGMTLDWRTCGEKLTKDAAKLCEGKSLESLLPLLKSSVKMSYTSLAELLAAKAEPFLATGSEAVAELLEAMVNGSIQLDTIPGRLLKVFRKAPFATAAAIIAGLGEKGLEGEEMQACAKSLVASREALEALQPEQLLRLTVAATKSEPVAKEALDAVASAAALVLNAFSLEDASKLLLAVAKAKAGAGSGVQELYERAAEVIPPKLSELSSGQLIKVVLAVTKVEACRPLLETAAQAAVARVGDVQPSQMMLLMQGLLPLGGEHPALNKIADNWAASFYEATRLEGLLGPDQIETRRKELESKGQLSADQVSKLALMVAPVMPKHQSFWNAFGKRLREMPEDLSDVGIANLKLAFPEGAGPDFEKKEKILKKAYKEGGGAAKDRKKEKEKDRDRDRSRERDRDKSRERDREKSKSRPERDRDRLKDRDRDRDRGRDREKERERERDRDFNGDRARVRTEEEIERQKRQKEEMRRADRERVLEMEHEREKEREKELERRREAKKQMEREKEERKKEKKAKKKEKKNRKEGVQLSSSSSDGGVQLTGLVGAKPAAPEAAEKAVSLDLDVDVPKTVDLDIDGAIELDAEPKPKPKPVRSNSVAEVQVSTKAAEAAKPPRENGHAEDIDMEVDLSCQVEDVAKPAEKRKANESIVDLDQETTAKERRDARKRRAKAAVAAVAPAPAAVVTCDLDLDDAAASINID</sequence>
<dbReference type="EMBL" id="CAXAMN010024406">
    <property type="protein sequence ID" value="CAK9086476.1"/>
    <property type="molecule type" value="Genomic_DNA"/>
</dbReference>
<accession>A0ABP0QE12</accession>
<feature type="region of interest" description="Disordered" evidence="1">
    <location>
        <begin position="512"/>
        <end position="699"/>
    </location>
</feature>
<feature type="region of interest" description="Disordered" evidence="1">
    <location>
        <begin position="777"/>
        <end position="806"/>
    </location>
</feature>